<evidence type="ECO:0000256" key="1">
    <source>
        <dbReference type="ARBA" id="ARBA00004123"/>
    </source>
</evidence>
<protein>
    <submittedName>
        <fullName evidence="5">Putative RNA polymerase II regulator</fullName>
    </submittedName>
</protein>
<accession>A0A0N7LB27</accession>
<dbReference type="Proteomes" id="UP000054845">
    <property type="component" value="Unassembled WGS sequence"/>
</dbReference>
<reference evidence="5 6" key="1">
    <citation type="submission" date="2014-09" db="EMBL/GenBank/DDBJ databases">
        <authorList>
            <person name="Magalhaes I.L.F."/>
            <person name="Oliveira U."/>
            <person name="Santos F.R."/>
            <person name="Vidigal T.H.D.A."/>
            <person name="Brescovit A.D."/>
            <person name="Santos A.J."/>
        </authorList>
    </citation>
    <scope>NUCLEOTIDE SEQUENCE [LARGE SCALE GENOMIC DNA]</scope>
</reference>
<evidence type="ECO:0000256" key="2">
    <source>
        <dbReference type="ARBA" id="ARBA00007560"/>
    </source>
</evidence>
<dbReference type="OrthoDB" id="10260285at2759"/>
<dbReference type="AlphaFoldDB" id="A0A0N7LB27"/>
<dbReference type="GO" id="GO:0016593">
    <property type="term" value="C:Cdc73/Paf1 complex"/>
    <property type="evidence" value="ECO:0007669"/>
    <property type="project" value="InterPro"/>
</dbReference>
<feature type="compositionally biased region" description="Basic and acidic residues" evidence="4">
    <location>
        <begin position="485"/>
        <end position="497"/>
    </location>
</feature>
<dbReference type="PANTHER" id="PTHR23188:SF12">
    <property type="entry name" value="RNA POLYMERASE II-ASSOCIATED FACTOR 1 HOMOLOG"/>
    <property type="match status" value="1"/>
</dbReference>
<dbReference type="Pfam" id="PF03985">
    <property type="entry name" value="Paf1"/>
    <property type="match status" value="1"/>
</dbReference>
<organism evidence="5 6">
    <name type="scientific">Ceraceosorus bombacis</name>
    <dbReference type="NCBI Taxonomy" id="401625"/>
    <lineage>
        <taxon>Eukaryota</taxon>
        <taxon>Fungi</taxon>
        <taxon>Dikarya</taxon>
        <taxon>Basidiomycota</taxon>
        <taxon>Ustilaginomycotina</taxon>
        <taxon>Exobasidiomycetes</taxon>
        <taxon>Ceraceosorales</taxon>
        <taxon>Ceraceosoraceae</taxon>
        <taxon>Ceraceosorus</taxon>
    </lineage>
</organism>
<dbReference type="InterPro" id="IPR007133">
    <property type="entry name" value="RNA_pol_II-assoc_Paf1"/>
</dbReference>
<dbReference type="STRING" id="401625.A0A0N7LB27"/>
<evidence type="ECO:0000313" key="6">
    <source>
        <dbReference type="Proteomes" id="UP000054845"/>
    </source>
</evidence>
<proteinExistence type="inferred from homology"/>
<dbReference type="PANTHER" id="PTHR23188">
    <property type="entry name" value="RNA POLYMERASE II-ASSOCIATED FACTOR 1 HOMOLOG"/>
    <property type="match status" value="1"/>
</dbReference>
<evidence type="ECO:0000256" key="3">
    <source>
        <dbReference type="ARBA" id="ARBA00023242"/>
    </source>
</evidence>
<feature type="region of interest" description="Disordered" evidence="4">
    <location>
        <begin position="407"/>
        <end position="441"/>
    </location>
</feature>
<feature type="compositionally biased region" description="Acidic residues" evidence="4">
    <location>
        <begin position="533"/>
        <end position="551"/>
    </location>
</feature>
<dbReference type="GO" id="GO:0006368">
    <property type="term" value="P:transcription elongation by RNA polymerase II"/>
    <property type="evidence" value="ECO:0007669"/>
    <property type="project" value="InterPro"/>
</dbReference>
<keyword evidence="3" id="KW-0539">Nucleus</keyword>
<dbReference type="GO" id="GO:0000993">
    <property type="term" value="F:RNA polymerase II complex binding"/>
    <property type="evidence" value="ECO:0007669"/>
    <property type="project" value="TreeGrafter"/>
</dbReference>
<dbReference type="GO" id="GO:0003682">
    <property type="term" value="F:chromatin binding"/>
    <property type="evidence" value="ECO:0007669"/>
    <property type="project" value="TreeGrafter"/>
</dbReference>
<feature type="region of interest" description="Disordered" evidence="4">
    <location>
        <begin position="1"/>
        <end position="24"/>
    </location>
</feature>
<feature type="region of interest" description="Disordered" evidence="4">
    <location>
        <begin position="464"/>
        <end position="605"/>
    </location>
</feature>
<evidence type="ECO:0000256" key="4">
    <source>
        <dbReference type="SAM" id="MobiDB-lite"/>
    </source>
</evidence>
<comment type="subcellular location">
    <subcellularLocation>
        <location evidence="1">Nucleus</location>
    </subcellularLocation>
</comment>
<name>A0A0N7LB27_9BASI</name>
<comment type="similarity">
    <text evidence="2">Belongs to the PAF1 family.</text>
</comment>
<sequence>MSRKRPDLIERTRYPNPLPLPPYAPKLLSIPAPSTRYAHPSFASRLAAAHTLPLVVDANAGMPLEHALLTHAPSWGGPADQDVSREPLDMKDLDEEDRWLLSADLADPTATSRAGTAGAQGADVRAEMVGPAFATSDNVTWLRKTELLASQELQKKERKAAVSQEIIDTSEEAQRARIERTFFATSKPLSELKHPNKPNVHAVSAYDVLPDEQTWATDFSVYRFADPPGRRAQRANDEGRLNAMFIRKYGRAPPLDNYSLYMPTSRLSQLDADPEDFEQDQREQTERFLRRHFEQDQREQTERFLRRREAGWVGPPIEINEDDDDDAQPTSDQRHTTFFKLLRDYEQADPYKPTQELILVLAEQPSVQHTESEDPAEGSTSAYQLAHGQLPSLSSEEEAFALGQSSFNGKQRAQETRPQVAFYHPIQTRAGLRAKRRPYKPRQNEAFFAQASVGHRDLSERERILRLHARAEEGESEGSGGERVAPSDDERDEKDVDGPAVEARSSGQVDPSDEEAERKDSEGSRKGEGSPSESEDEGDAEESVDGDEELADLAAEAQGKDDDVPLEGGRSRRSRTMVIDPSSPKGNSPPSVPAPVVPDEDAMVD</sequence>
<feature type="compositionally biased region" description="Basic and acidic residues" evidence="4">
    <location>
        <begin position="1"/>
        <end position="13"/>
    </location>
</feature>
<evidence type="ECO:0000313" key="5">
    <source>
        <dbReference type="EMBL" id="CEH18218.1"/>
    </source>
</evidence>
<dbReference type="EMBL" id="CCYA01000270">
    <property type="protein sequence ID" value="CEH18218.1"/>
    <property type="molecule type" value="Genomic_DNA"/>
</dbReference>
<feature type="compositionally biased region" description="Basic and acidic residues" evidence="4">
    <location>
        <begin position="464"/>
        <end position="473"/>
    </location>
</feature>
<feature type="compositionally biased region" description="Basic and acidic residues" evidence="4">
    <location>
        <begin position="516"/>
        <end position="528"/>
    </location>
</feature>
<keyword evidence="6" id="KW-1185">Reference proteome</keyword>